<reference evidence="1" key="1">
    <citation type="submission" date="2023-06" db="EMBL/GenBank/DDBJ databases">
        <authorList>
            <person name="Byrum C.A."/>
            <person name="Fullante V.A."/>
            <person name="Ghosh G."/>
            <person name="Ivey A.L."/>
            <person name="Joby C.P."/>
            <person name="Johnson E."/>
            <person name="Kamil H.A."/>
            <person name="Martinez L."/>
            <person name="Tutelo G.A."/>
            <person name="Wilson D."/>
            <person name="Ziegler A.J."/>
            <person name="Garlena R.A."/>
            <person name="Russell D.A."/>
            <person name="Jacobs-Sera D."/>
            <person name="Hatfull G.F."/>
        </authorList>
    </citation>
    <scope>NUCLEOTIDE SEQUENCE</scope>
</reference>
<proteinExistence type="predicted"/>
<protein>
    <submittedName>
        <fullName evidence="1">Uncharacterized protein</fullName>
    </submittedName>
</protein>
<keyword evidence="2" id="KW-1185">Reference proteome</keyword>
<dbReference type="EMBL" id="OR159674">
    <property type="protein sequence ID" value="WKW87102.1"/>
    <property type="molecule type" value="Genomic_DNA"/>
</dbReference>
<evidence type="ECO:0000313" key="1">
    <source>
        <dbReference type="EMBL" id="WKW87102.1"/>
    </source>
</evidence>
<gene>
    <name evidence="1" type="primary">65</name>
    <name evidence="1" type="ORF">SEA_NICOLE72_65</name>
</gene>
<sequence length="232" mass="25070">MSGGSNGLAPIVNVSARAKCPESPTKKKFLTSDEAWEEAHKRSENAGVRIAPYACSGCGTFHLTRKVDGSDVLTRQDGGKVVTGAQRRIGRNHPVFSRPVERVTLPEPEPTEPPVPGNRDARLKVLTAWLGDEREPTSKEVAEVLGGSVARDTARDLMRSLGYRNTGGRSARWVRKGSERPQAAAEGANSAPSDERTWRTLLTAPVEHMTVGDLIAAYRAYGVELRIQGSDG</sequence>
<organism evidence="1 2">
    <name type="scientific">Microbacterium phage Nicole72</name>
    <dbReference type="NCBI Taxonomy" id="3062838"/>
    <lineage>
        <taxon>Viruses</taxon>
        <taxon>Duplodnaviria</taxon>
        <taxon>Heunggongvirae</taxon>
        <taxon>Uroviricota</taxon>
        <taxon>Caudoviricetes</taxon>
        <taxon>Hodgkinviridae</taxon>
        <taxon>Meganvirus</taxon>
        <taxon>Meganvirus nichole72</taxon>
    </lineage>
</organism>
<accession>A0ACD4UJV6</accession>
<evidence type="ECO:0000313" key="2">
    <source>
        <dbReference type="Proteomes" id="UP001654554"/>
    </source>
</evidence>
<name>A0ACD4UJV6_9CAUD</name>
<dbReference type="Proteomes" id="UP001654554">
    <property type="component" value="Segment"/>
</dbReference>